<feature type="compositionally biased region" description="Basic and acidic residues" evidence="2">
    <location>
        <begin position="1968"/>
        <end position="2000"/>
    </location>
</feature>
<feature type="region of interest" description="Disordered" evidence="2">
    <location>
        <begin position="2251"/>
        <end position="2273"/>
    </location>
</feature>
<feature type="region of interest" description="Disordered" evidence="2">
    <location>
        <begin position="238"/>
        <end position="326"/>
    </location>
</feature>
<feature type="compositionally biased region" description="Basic and acidic residues" evidence="2">
    <location>
        <begin position="238"/>
        <end position="248"/>
    </location>
</feature>
<dbReference type="PANTHER" id="PTHR46528:SF1">
    <property type="entry name" value="PROTEIN SON"/>
    <property type="match status" value="1"/>
</dbReference>
<proteinExistence type="predicted"/>
<feature type="region of interest" description="Disordered" evidence="2">
    <location>
        <begin position="79"/>
        <end position="108"/>
    </location>
</feature>
<dbReference type="Proteomes" id="UP001165160">
    <property type="component" value="Unassembled WGS sequence"/>
</dbReference>
<name>A0A9W7KUL0_9STRA</name>
<evidence type="ECO:0000313" key="4">
    <source>
        <dbReference type="Proteomes" id="UP001165160"/>
    </source>
</evidence>
<comment type="caution">
    <text evidence="3">The sequence shown here is derived from an EMBL/GenBank/DDBJ whole genome shotgun (WGS) entry which is preliminary data.</text>
</comment>
<dbReference type="GO" id="GO:0003723">
    <property type="term" value="F:RNA binding"/>
    <property type="evidence" value="ECO:0007669"/>
    <property type="project" value="InterPro"/>
</dbReference>
<dbReference type="PANTHER" id="PTHR46528">
    <property type="entry name" value="PROTEIN SON"/>
    <property type="match status" value="1"/>
</dbReference>
<feature type="compositionally biased region" description="Polar residues" evidence="2">
    <location>
        <begin position="80"/>
        <end position="90"/>
    </location>
</feature>
<dbReference type="EMBL" id="BRXX01000437">
    <property type="protein sequence ID" value="GMI12094.1"/>
    <property type="molecule type" value="Genomic_DNA"/>
</dbReference>
<evidence type="ECO:0008006" key="5">
    <source>
        <dbReference type="Google" id="ProtNLM"/>
    </source>
</evidence>
<feature type="compositionally biased region" description="Basic and acidic residues" evidence="2">
    <location>
        <begin position="2040"/>
        <end position="2052"/>
    </location>
</feature>
<gene>
    <name evidence="3" type="ORF">TrVE_jg1785</name>
</gene>
<evidence type="ECO:0000256" key="1">
    <source>
        <dbReference type="SAM" id="Coils"/>
    </source>
</evidence>
<feature type="region of interest" description="Disordered" evidence="2">
    <location>
        <begin position="2016"/>
        <end position="2074"/>
    </location>
</feature>
<sequence length="2604" mass="299923">MSTSSSDSPPLRLSDIGNSPRASTNNNKFSSYLPKASFHPHVPPSPPTQPLSTHELNDAYNLVMQRSLHTETATPFYHSARSNFDSGQRFPSSATSPPPPPAQASAASTNFTDPQLVIAMSNDILTTTHQNDKIKLQSSRNASKAAKLEADLEGLKVEKRRGTAVNSRLRAERNALLAELGRLKNSGIRVDDSILEQCANHEIDYEQKYHETDRERLNVDLTQSERRERFDSTWRAREIDQDSTEGLRKKEKSKSRKSRSRKSRSLSRSKKEKRYRHHHSHENLSTTDSSLSPSSSSSRSSSPPAPNQKSKFKVSDLEPESSTREQVNAKVKFDIKVPEAAPVPESELYKIRGALTASIEEKKLLSDYVMELRKKVDKQHTSSLMARESEVVLGKVVKQLHATVHLLSKSASRKRRNELRGQVFNRWCLFSVRSKRAKAILTRAFKFNEMQRGGRIARYKVEVKFRLWRLNTQLINENVRKLMMKLKKNSGLLKSEEKIKKMEAKFKQEAEDAKIELERKAQEERERIIREKEKEINEVKKFMLAQRTEFSKQLDLTKQEGEAKLVAQESLNNMKLEHERKIQDMQRQVIEMKFQPTSVTTNNITTVVTNNNLTSVEVLEAQKQATLVQAPPPSPPPPTPPTTLAVPRKFSVLFSPRVVFRSWRNLSRRASRKAKAIGNVNASTSKRLKRNYFRKLLLMTSIEAVTMKANRMRSRTEANVFDLQSECDAQEANILSLRTDLSLSYISGRIITAAMMNLSENYMRAVLKTWRASISETRLAKLSSTSRIFTTIACITHRRRLTRAFYKLYHSDCVGRKPLIRALNSRKTVILKSAAFKALFNFVAKHKRSKYLINKNAWDDVTRAFYRLLYFYDVGIKAKRLATKRGKIVKKLLNKNRAKLLIAAFRVLIINMNACRRTLSKTFNAWARWKVSQSHLKTILSNILLHKYKSTVKAYYLVWKVFMFRYVKSQLNLSSIRIGHQIAANALLMTHSAITRRRTVRNWMNIGLGKAFKLWKSRYFDDVKSEKLVASRKRHFEKYLKQKVFYNWLHFANSYSRGRAVFRRVCMRFCSRDSARAFRTWFETTVAVRKHRDRLLLKLSKIYKVAKQRTAINKLKELTAARNTNKATNLLRRQFELDREILFQKHVAEKQTTFKNALARGRICGVVYDNYAKLLRWGFKRVAKYGLGVKYSEKIATKFSDKKRNTLVLMVFDRWRGAITFRIRAFRIFYRILKRKYNSLIGPAFGQWAKSTEVDRFRNRQILRVFSKVRNLKLSVGFNTWFHYSNNEMLNDIKCVEEMWLRWMGYLIRRSRVKFLIVKMVGSSARSMARHFFKFWHYMCMRKRDLERFEQDVLKTRTHIAHLRTRSESLVDRFNYHHHKSLKPQSLQKVFSALVEYLQRVKRRGKFIEHYIKKRNYREGRKILVSWRKVTEERVYGKRFLCNMLRRQYKGTLATVFERWKDMSEHYNKVMNLAEKNTEARMRVRLESAFLGFHASLREGRKGKRVGNILLRTAKKIVTKTWYIWRASTLRMRLISKVAGEMQQQITTKVTSASFQAWKNSIVTTRARNSSLDMAVSVGARGRYRLHFFKWLKETRYLRVMNNCEQKDWMLLHSIFFRMRVYKDKIAVGERTVMLRLVNMASRKIQGMSFKRWRGVVWRVAKKEVALERVLWKCAKAVVSRSFLLWRAMLQKDVVAKLRTASEMNLSRMRSDSSMEMVKANKRYYDLKREAGMVLMMLSLKNVSSNVTTIFLGWKRLKSQVQGLRDFEKRKACLLCRVRLTEKRRAWAKWNFGVSEMKLAERDEKCLKILWRVLKLHAFRRGFRGLVNNVERWRVWRGERDIEKCRAVSVFCRLGFINDRADGQIVSAWRRWAFWAKGVGIVERVSGRIEAERKAWAEKLSLEKERGEALLKAKEQELTNLKALALPYLSRRQSSSGVKTDSFSRRGSISMSLSRRGSTISATSTSTEKQRKKEEKERKKKEEQARKEKEELERKQKEEAAAEEERKKKLAELRVSQEQEERAKTDNELTAAAAAAAAAEAERKRLEQLKLEEQEESSPSDSDDDDDDDSKSFSTLLSASSGNLTLASAEVAARTNLVLSSLDMLTRHVFALIEEFVIRSQPSGEREGALSNLMETVGWCASAIDNSCDDFMNEIGIEGFWEGSVHGGLWLKGNEDELVCGELVAKGDSLMTQFVKHGSREVQTFSIPCYGYNAAVDLLGWVGASMGGEFDGGGPHLGADTPRGSRVRGFSTGLDTPHNITTPRNYHKGGGGGGPGKGAFFGGRSLPEQQGRMIMMLLPICLGGNVVGCIRIVKSVSKKKLFDDQREEGVEGDGEPEFTAIEESLFYVLSLLVGEGLGKLKFSERVLDDKVVEMEALVAKAKVEGMVEGGGEVEKVMKEEMKALEDERDRVKDIFGGILGGRGELGLLEGGLEVNKCVDYYKNKLESEIGEKVLRSSGVGMSTPKKNEDLESSMTMELLKTVLSSGVKGIAGDGAEMKVERLEHQLWSVSQEKDRLAGLVSKLGTERAIYAGYNTDYRNSIQKLTEDLHTLSSYSKVMEEKVEKYRRAKKRAEHQVELLTEWKIEGAEMAEKLDEIGAELNAEL</sequence>
<feature type="region of interest" description="Disordered" evidence="2">
    <location>
        <begin position="1"/>
        <end position="53"/>
    </location>
</feature>
<evidence type="ECO:0000313" key="3">
    <source>
        <dbReference type="EMBL" id="GMI12094.1"/>
    </source>
</evidence>
<dbReference type="GO" id="GO:0051726">
    <property type="term" value="P:regulation of cell cycle"/>
    <property type="evidence" value="ECO:0007669"/>
    <property type="project" value="InterPro"/>
</dbReference>
<feature type="compositionally biased region" description="Basic and acidic residues" evidence="2">
    <location>
        <begin position="2016"/>
        <end position="2027"/>
    </location>
</feature>
<reference evidence="4" key="1">
    <citation type="journal article" date="2023" name="Commun. Biol.">
        <title>Genome analysis of Parmales, the sister group of diatoms, reveals the evolutionary specialization of diatoms from phago-mixotrophs to photoautotrophs.</title>
        <authorList>
            <person name="Ban H."/>
            <person name="Sato S."/>
            <person name="Yoshikawa S."/>
            <person name="Yamada K."/>
            <person name="Nakamura Y."/>
            <person name="Ichinomiya M."/>
            <person name="Sato N."/>
            <person name="Blanc-Mathieu R."/>
            <person name="Endo H."/>
            <person name="Kuwata A."/>
            <person name="Ogata H."/>
        </authorList>
    </citation>
    <scope>NUCLEOTIDE SEQUENCE [LARGE SCALE GENOMIC DNA]</scope>
    <source>
        <strain evidence="4">NIES 3699</strain>
    </source>
</reference>
<organism evidence="3 4">
    <name type="scientific">Triparma verrucosa</name>
    <dbReference type="NCBI Taxonomy" id="1606542"/>
    <lineage>
        <taxon>Eukaryota</taxon>
        <taxon>Sar</taxon>
        <taxon>Stramenopiles</taxon>
        <taxon>Ochrophyta</taxon>
        <taxon>Bolidophyceae</taxon>
        <taxon>Parmales</taxon>
        <taxon>Triparmaceae</taxon>
        <taxon>Triparma</taxon>
    </lineage>
</organism>
<feature type="compositionally biased region" description="Basic residues" evidence="2">
    <location>
        <begin position="249"/>
        <end position="280"/>
    </location>
</feature>
<feature type="compositionally biased region" description="Low complexity" evidence="2">
    <location>
        <begin position="289"/>
        <end position="302"/>
    </location>
</feature>
<dbReference type="InterPro" id="IPR032922">
    <property type="entry name" value="SON"/>
</dbReference>
<dbReference type="GO" id="GO:0043484">
    <property type="term" value="P:regulation of RNA splicing"/>
    <property type="evidence" value="ECO:0007669"/>
    <property type="project" value="InterPro"/>
</dbReference>
<feature type="compositionally biased region" description="Polar residues" evidence="2">
    <location>
        <begin position="16"/>
        <end position="30"/>
    </location>
</feature>
<keyword evidence="1" id="KW-0175">Coiled coil</keyword>
<evidence type="ECO:0000256" key="2">
    <source>
        <dbReference type="SAM" id="MobiDB-lite"/>
    </source>
</evidence>
<keyword evidence="4" id="KW-1185">Reference proteome</keyword>
<feature type="coiled-coil region" evidence="1">
    <location>
        <begin position="492"/>
        <end position="538"/>
    </location>
</feature>
<feature type="region of interest" description="Disordered" evidence="2">
    <location>
        <begin position="1935"/>
        <end position="2000"/>
    </location>
</feature>
<feature type="compositionally biased region" description="Acidic residues" evidence="2">
    <location>
        <begin position="2053"/>
        <end position="2069"/>
    </location>
</feature>
<feature type="compositionally biased region" description="Polar residues" evidence="2">
    <location>
        <begin position="1935"/>
        <end position="1967"/>
    </location>
</feature>
<accession>A0A9W7KUL0</accession>
<feature type="compositionally biased region" description="Low complexity" evidence="2">
    <location>
        <begin position="1"/>
        <end position="15"/>
    </location>
</feature>
<feature type="coiled-coil region" evidence="1">
    <location>
        <begin position="1897"/>
        <end position="1924"/>
    </location>
</feature>
<protein>
    <recommendedName>
        <fullName evidence="5">Sfi1 spindle body domain-containing protein</fullName>
    </recommendedName>
</protein>